<sequence length="77" mass="8379">MLLRILTAFPINACKATDCFFYLVVPAPIKYPIAVNVKMAMGGQRSLIEFFEEFVGIIKEDPVGKSFAQAGPANGVI</sequence>
<evidence type="ECO:0000313" key="1">
    <source>
        <dbReference type="EMBL" id="MPN42628.1"/>
    </source>
</evidence>
<organism evidence="1">
    <name type="scientific">bioreactor metagenome</name>
    <dbReference type="NCBI Taxonomy" id="1076179"/>
    <lineage>
        <taxon>unclassified sequences</taxon>
        <taxon>metagenomes</taxon>
        <taxon>ecological metagenomes</taxon>
    </lineage>
</organism>
<protein>
    <submittedName>
        <fullName evidence="1">Uncharacterized protein</fullName>
    </submittedName>
</protein>
<accession>A0A645HUB8</accession>
<dbReference type="EMBL" id="VSSQ01100493">
    <property type="protein sequence ID" value="MPN42628.1"/>
    <property type="molecule type" value="Genomic_DNA"/>
</dbReference>
<name>A0A645HUB8_9ZZZZ</name>
<comment type="caution">
    <text evidence="1">The sequence shown here is derived from an EMBL/GenBank/DDBJ whole genome shotgun (WGS) entry which is preliminary data.</text>
</comment>
<gene>
    <name evidence="1" type="ORF">SDC9_190185</name>
</gene>
<dbReference type="AlphaFoldDB" id="A0A645HUB8"/>
<reference evidence="1" key="1">
    <citation type="submission" date="2019-08" db="EMBL/GenBank/DDBJ databases">
        <authorList>
            <person name="Kucharzyk K."/>
            <person name="Murdoch R.W."/>
            <person name="Higgins S."/>
            <person name="Loffler F."/>
        </authorList>
    </citation>
    <scope>NUCLEOTIDE SEQUENCE</scope>
</reference>
<proteinExistence type="predicted"/>